<evidence type="ECO:0000313" key="2">
    <source>
        <dbReference type="EMBL" id="RJX44726.1"/>
    </source>
</evidence>
<dbReference type="Proteomes" id="UP000276588">
    <property type="component" value="Unassembled WGS sequence"/>
</dbReference>
<organism evidence="2 3">
    <name type="scientific">Halonotius aquaticus</name>
    <dbReference type="NCBI Taxonomy" id="2216978"/>
    <lineage>
        <taxon>Archaea</taxon>
        <taxon>Methanobacteriati</taxon>
        <taxon>Methanobacteriota</taxon>
        <taxon>Stenosarchaea group</taxon>
        <taxon>Halobacteria</taxon>
        <taxon>Halobacteriales</taxon>
        <taxon>Haloferacaceae</taxon>
        <taxon>Halonotius</taxon>
    </lineage>
</organism>
<dbReference type="RefSeq" id="WP_120100384.1">
    <property type="nucleotide sequence ID" value="NZ_QKNY01000003.1"/>
</dbReference>
<dbReference type="OrthoDB" id="214459at2157"/>
<feature type="transmembrane region" description="Helical" evidence="1">
    <location>
        <begin position="252"/>
        <end position="273"/>
    </location>
</feature>
<comment type="caution">
    <text evidence="2">The sequence shown here is derived from an EMBL/GenBank/DDBJ whole genome shotgun (WGS) entry which is preliminary data.</text>
</comment>
<keyword evidence="1" id="KW-1133">Transmembrane helix</keyword>
<keyword evidence="1" id="KW-0812">Transmembrane</keyword>
<name>A0A3A6PY71_9EURY</name>
<evidence type="ECO:0000256" key="1">
    <source>
        <dbReference type="SAM" id="Phobius"/>
    </source>
</evidence>
<protein>
    <submittedName>
        <fullName evidence="2">Uncharacterized protein</fullName>
    </submittedName>
</protein>
<keyword evidence="1" id="KW-0472">Membrane</keyword>
<dbReference type="EMBL" id="QKNY01000003">
    <property type="protein sequence ID" value="RJX44726.1"/>
    <property type="molecule type" value="Genomic_DNA"/>
</dbReference>
<gene>
    <name evidence="2" type="ORF">DM826_01045</name>
</gene>
<evidence type="ECO:0000313" key="3">
    <source>
        <dbReference type="Proteomes" id="UP000276588"/>
    </source>
</evidence>
<sequence>MQRRAVAVYVALFVLIGVASYTLMVTAEQPQVAVENPNFQLSSGDGFTVDGQSYTAATVEEVTEEGGHGSTSTHREATLEWTVANVENTDDWAVGDTITVDEREWNVVSTSASSVTVEEAIDRTAILEADPAADNTTYSGDNGEFVLVDDERVPVSEYFDPATVTFTEGETIPYDGQQATIDTVTNESITVSWTADESNSQTLKTGDTITLADNTTYTAYFTGPNTVELTDNAEGYQAAVSEQETFSQRVTGLRWVTFTAGFIAMLLIAFAFLPSRY</sequence>
<keyword evidence="3" id="KW-1185">Reference proteome</keyword>
<accession>A0A3A6PY71</accession>
<dbReference type="AlphaFoldDB" id="A0A3A6PY71"/>
<reference evidence="2 3" key="1">
    <citation type="submission" date="2018-06" db="EMBL/GenBank/DDBJ databases">
        <title>Halonotius sp. F13-13 a new haloarchaeeon isolated from a solar saltern from Isla Cristina, Huelva, Spain.</title>
        <authorList>
            <person name="Duran-Viseras A."/>
            <person name="Sanchez-Porro C."/>
            <person name="Ventosa A."/>
        </authorList>
    </citation>
    <scope>NUCLEOTIDE SEQUENCE [LARGE SCALE GENOMIC DNA]</scope>
    <source>
        <strain evidence="2 3">F13-13</strain>
    </source>
</reference>
<proteinExistence type="predicted"/>